<protein>
    <submittedName>
        <fullName evidence="2">Uncharacterized protein</fullName>
    </submittedName>
</protein>
<sequence length="108" mass="11316">MLERGSPRAVVIGRWGAAFSLVIAAVLAGGLIRVYPYLLPNRLPGLILYELGPSLMLAVAIGAALIITRDSSALGARARLALFSLAALATGAIVLAVEFNDALRGQWM</sequence>
<dbReference type="AlphaFoldDB" id="A0A147HW14"/>
<dbReference type="RefSeq" id="WP_058733686.1">
    <property type="nucleotide sequence ID" value="NZ_LDTD01000076.1"/>
</dbReference>
<feature type="transmembrane region" description="Helical" evidence="1">
    <location>
        <begin position="47"/>
        <end position="68"/>
    </location>
</feature>
<organism evidence="2 3">
    <name type="scientific">Sphingomonas sanguinis</name>
    <dbReference type="NCBI Taxonomy" id="33051"/>
    <lineage>
        <taxon>Bacteria</taxon>
        <taxon>Pseudomonadati</taxon>
        <taxon>Pseudomonadota</taxon>
        <taxon>Alphaproteobacteria</taxon>
        <taxon>Sphingomonadales</taxon>
        <taxon>Sphingomonadaceae</taxon>
        <taxon>Sphingomonas</taxon>
    </lineage>
</organism>
<keyword evidence="1" id="KW-0472">Membrane</keyword>
<dbReference type="Proteomes" id="UP000072867">
    <property type="component" value="Unassembled WGS sequence"/>
</dbReference>
<name>A0A147HW14_9SPHN</name>
<proteinExistence type="predicted"/>
<feature type="transmembrane region" description="Helical" evidence="1">
    <location>
        <begin position="80"/>
        <end position="99"/>
    </location>
</feature>
<feature type="transmembrane region" description="Helical" evidence="1">
    <location>
        <begin position="12"/>
        <end position="35"/>
    </location>
</feature>
<dbReference type="PATRIC" id="fig|33051.3.peg.3443"/>
<evidence type="ECO:0000256" key="1">
    <source>
        <dbReference type="SAM" id="Phobius"/>
    </source>
</evidence>
<evidence type="ECO:0000313" key="3">
    <source>
        <dbReference type="Proteomes" id="UP000072867"/>
    </source>
</evidence>
<keyword evidence="1" id="KW-0812">Transmembrane</keyword>
<dbReference type="EMBL" id="LDTD01000076">
    <property type="protein sequence ID" value="KTT69107.1"/>
    <property type="molecule type" value="Genomic_DNA"/>
</dbReference>
<evidence type="ECO:0000313" key="2">
    <source>
        <dbReference type="EMBL" id="KTT69107.1"/>
    </source>
</evidence>
<gene>
    <name evidence="2" type="ORF">NS319_11205</name>
</gene>
<reference evidence="2 3" key="1">
    <citation type="journal article" date="2016" name="Front. Microbiol.">
        <title>Genomic Resource of Rice Seed Associated Bacteria.</title>
        <authorList>
            <person name="Midha S."/>
            <person name="Bansal K."/>
            <person name="Sharma S."/>
            <person name="Kumar N."/>
            <person name="Patil P.P."/>
            <person name="Chaudhry V."/>
            <person name="Patil P.B."/>
        </authorList>
    </citation>
    <scope>NUCLEOTIDE SEQUENCE [LARGE SCALE GENOMIC DNA]</scope>
    <source>
        <strain evidence="2 3">NS319</strain>
    </source>
</reference>
<keyword evidence="1" id="KW-1133">Transmembrane helix</keyword>
<comment type="caution">
    <text evidence="2">The sequence shown here is derived from an EMBL/GenBank/DDBJ whole genome shotgun (WGS) entry which is preliminary data.</text>
</comment>
<accession>A0A147HW14</accession>